<sequence length="77" mass="9009">MGRLIRYNGSTCQNPAHTPDAILATNNQYYLRTRTYILKLRRHSGARLCPHDFRRAWELAQRWPNVACVRGERAVVQ</sequence>
<accession>M4B5N6</accession>
<reference evidence="2" key="1">
    <citation type="journal article" date="2010" name="Science">
        <title>Signatures of adaptation to obligate biotrophy in the Hyaloperonospora arabidopsidis genome.</title>
        <authorList>
            <person name="Baxter L."/>
            <person name="Tripathy S."/>
            <person name="Ishaque N."/>
            <person name="Boot N."/>
            <person name="Cabral A."/>
            <person name="Kemen E."/>
            <person name="Thines M."/>
            <person name="Ah-Fong A."/>
            <person name="Anderson R."/>
            <person name="Badejoko W."/>
            <person name="Bittner-Eddy P."/>
            <person name="Boore J.L."/>
            <person name="Chibucos M.C."/>
            <person name="Coates M."/>
            <person name="Dehal P."/>
            <person name="Delehaunty K."/>
            <person name="Dong S."/>
            <person name="Downton P."/>
            <person name="Dumas B."/>
            <person name="Fabro G."/>
            <person name="Fronick C."/>
            <person name="Fuerstenberg S.I."/>
            <person name="Fulton L."/>
            <person name="Gaulin E."/>
            <person name="Govers F."/>
            <person name="Hughes L."/>
            <person name="Humphray S."/>
            <person name="Jiang R.H."/>
            <person name="Judelson H."/>
            <person name="Kamoun S."/>
            <person name="Kyung K."/>
            <person name="Meijer H."/>
            <person name="Minx P."/>
            <person name="Morris P."/>
            <person name="Nelson J."/>
            <person name="Phuntumart V."/>
            <person name="Qutob D."/>
            <person name="Rehmany A."/>
            <person name="Rougon-Cardoso A."/>
            <person name="Ryden P."/>
            <person name="Torto-Alalibo T."/>
            <person name="Studholme D."/>
            <person name="Wang Y."/>
            <person name="Win J."/>
            <person name="Wood J."/>
            <person name="Clifton S.W."/>
            <person name="Rogers J."/>
            <person name="Van den Ackerveken G."/>
            <person name="Jones J.D."/>
            <person name="McDowell J.M."/>
            <person name="Beynon J."/>
            <person name="Tyler B.M."/>
        </authorList>
    </citation>
    <scope>NUCLEOTIDE SEQUENCE [LARGE SCALE GENOMIC DNA]</scope>
    <source>
        <strain evidence="2">Emoy2</strain>
    </source>
</reference>
<dbReference type="EnsemblProtists" id="HpaT801586">
    <property type="protein sequence ID" value="HpaP801586"/>
    <property type="gene ID" value="HpaG801586"/>
</dbReference>
<dbReference type="Proteomes" id="UP000011713">
    <property type="component" value="Unassembled WGS sequence"/>
</dbReference>
<dbReference type="InParanoid" id="M4B5N6"/>
<protein>
    <submittedName>
        <fullName evidence="1">Uncharacterized protein</fullName>
    </submittedName>
</protein>
<name>M4B5N6_HYAAE</name>
<keyword evidence="2" id="KW-1185">Reference proteome</keyword>
<dbReference type="AlphaFoldDB" id="M4B5N6"/>
<dbReference type="EMBL" id="JH598461">
    <property type="status" value="NOT_ANNOTATED_CDS"/>
    <property type="molecule type" value="Genomic_DNA"/>
</dbReference>
<dbReference type="VEuPathDB" id="FungiDB:HpaG801585"/>
<dbReference type="EnsemblProtists" id="HpaT801585">
    <property type="protein sequence ID" value="HpaP801585"/>
    <property type="gene ID" value="HpaG801585"/>
</dbReference>
<evidence type="ECO:0000313" key="2">
    <source>
        <dbReference type="Proteomes" id="UP000011713"/>
    </source>
</evidence>
<reference evidence="1" key="2">
    <citation type="submission" date="2015-06" db="UniProtKB">
        <authorList>
            <consortium name="EnsemblProtists"/>
        </authorList>
    </citation>
    <scope>IDENTIFICATION</scope>
    <source>
        <strain evidence="1">Emoy2</strain>
    </source>
</reference>
<evidence type="ECO:0000313" key="1">
    <source>
        <dbReference type="EnsemblProtists" id="HpaP801586"/>
    </source>
</evidence>
<organism evidence="1 2">
    <name type="scientific">Hyaloperonospora arabidopsidis (strain Emoy2)</name>
    <name type="common">Downy mildew agent</name>
    <name type="synonym">Peronospora arabidopsidis</name>
    <dbReference type="NCBI Taxonomy" id="559515"/>
    <lineage>
        <taxon>Eukaryota</taxon>
        <taxon>Sar</taxon>
        <taxon>Stramenopiles</taxon>
        <taxon>Oomycota</taxon>
        <taxon>Peronosporomycetes</taxon>
        <taxon>Peronosporales</taxon>
        <taxon>Peronosporaceae</taxon>
        <taxon>Hyaloperonospora</taxon>
    </lineage>
</organism>
<dbReference type="HOGENOM" id="CLU_2643300_0_0_1"/>
<proteinExistence type="predicted"/>